<evidence type="ECO:0000313" key="2">
    <source>
        <dbReference type="EMBL" id="MBD1382511.1"/>
    </source>
</evidence>
<evidence type="ECO:0000313" key="3">
    <source>
        <dbReference type="Proteomes" id="UP000626844"/>
    </source>
</evidence>
<accession>A0A926NJJ0</accession>
<sequence length="460" mass="54874">MSDQLQAITIISHGQTHQITIKRMAIFHRMKIIEAISNKDEAYYLFFYKDQFITGKNTKVKRNSLLHKAFNQGIVFNSPHPLIDVLLPVEQTYQLLTINQIYKVLLKKYSPQETALILSFFDAFVPKEKIIEVMKKFYYHFRRKGQYRFAYQILIILHNYDPNEKWAVELVNHIDFLKYKLIYDERGRELQAKDPLYTEILSFTKREKEPYFSHLEAVLTKESRWADLISLYIRESTKSEQRYDQFLSLITKHFSKKDRIFLLQNNAAQMKQVPQELLDLLINTEQNEEAVNLLIEQPRENLAFSQVEQLTNLLDKDSLCIEKLHLENLCSYLTYVENEETIEKILQMMVPQLLKKFDLLYVHKWSQPLRKINRRIPILSMIQTMVVIQDDPDQQFYLGKLYHKLNQSKKAIECFNWEMELNPNDPEPVQWITKVYLELGMIEESNTYKKIYTSMQRVSG</sequence>
<gene>
    <name evidence="2" type="ORF">IC621_20110</name>
</gene>
<dbReference type="InterPro" id="IPR011990">
    <property type="entry name" value="TPR-like_helical_dom_sf"/>
</dbReference>
<dbReference type="PROSITE" id="PS50005">
    <property type="entry name" value="TPR"/>
    <property type="match status" value="1"/>
</dbReference>
<dbReference type="Proteomes" id="UP000626844">
    <property type="component" value="Unassembled WGS sequence"/>
</dbReference>
<dbReference type="EMBL" id="JACXAI010000032">
    <property type="protein sequence ID" value="MBD1382511.1"/>
    <property type="molecule type" value="Genomic_DNA"/>
</dbReference>
<evidence type="ECO:0000256" key="1">
    <source>
        <dbReference type="PROSITE-ProRule" id="PRU00339"/>
    </source>
</evidence>
<comment type="caution">
    <text evidence="2">The sequence shown here is derived from an EMBL/GenBank/DDBJ whole genome shotgun (WGS) entry which is preliminary data.</text>
</comment>
<dbReference type="Gene3D" id="1.25.40.10">
    <property type="entry name" value="Tetratricopeptide repeat domain"/>
    <property type="match status" value="1"/>
</dbReference>
<dbReference type="SMART" id="SM00028">
    <property type="entry name" value="TPR"/>
    <property type="match status" value="1"/>
</dbReference>
<feature type="repeat" description="TPR" evidence="1">
    <location>
        <begin position="392"/>
        <end position="425"/>
    </location>
</feature>
<dbReference type="SUPFAM" id="SSF48452">
    <property type="entry name" value="TPR-like"/>
    <property type="match status" value="1"/>
</dbReference>
<dbReference type="AlphaFoldDB" id="A0A926NJJ0"/>
<protein>
    <recommendedName>
        <fullName evidence="4">Tetratricopeptide repeat protein</fullName>
    </recommendedName>
</protein>
<dbReference type="InterPro" id="IPR019734">
    <property type="entry name" value="TPR_rpt"/>
</dbReference>
<name>A0A926NJJ0_9BACI</name>
<keyword evidence="3" id="KW-1185">Reference proteome</keyword>
<keyword evidence="1" id="KW-0802">TPR repeat</keyword>
<evidence type="ECO:0008006" key="4">
    <source>
        <dbReference type="Google" id="ProtNLM"/>
    </source>
</evidence>
<proteinExistence type="predicted"/>
<reference evidence="2" key="1">
    <citation type="submission" date="2020-09" db="EMBL/GenBank/DDBJ databases">
        <title>A novel bacterium of genus Bacillus, isolated from South China Sea.</title>
        <authorList>
            <person name="Huang H."/>
            <person name="Mo K."/>
            <person name="Hu Y."/>
        </authorList>
    </citation>
    <scope>NUCLEOTIDE SEQUENCE</scope>
    <source>
        <strain evidence="2">IB182487</strain>
    </source>
</reference>
<organism evidence="2 3">
    <name type="scientific">Metabacillus arenae</name>
    <dbReference type="NCBI Taxonomy" id="2771434"/>
    <lineage>
        <taxon>Bacteria</taxon>
        <taxon>Bacillati</taxon>
        <taxon>Bacillota</taxon>
        <taxon>Bacilli</taxon>
        <taxon>Bacillales</taxon>
        <taxon>Bacillaceae</taxon>
        <taxon>Metabacillus</taxon>
    </lineage>
</organism>
<dbReference type="RefSeq" id="WP_191160781.1">
    <property type="nucleotide sequence ID" value="NZ_JACXAI010000032.1"/>
</dbReference>